<feature type="region of interest" description="Disordered" evidence="1">
    <location>
        <begin position="17"/>
        <end position="36"/>
    </location>
</feature>
<sequence>MKKVEKLGFSKKIRRFVRSPGSDGRNKEDDQRRKTMGFQREKAMVAVENDIDGEQFILVESLQIPFLYSLP</sequence>
<dbReference type="AlphaFoldDB" id="A0A2G9HLU2"/>
<evidence type="ECO:0000256" key="1">
    <source>
        <dbReference type="SAM" id="MobiDB-lite"/>
    </source>
</evidence>
<keyword evidence="3" id="KW-1185">Reference proteome</keyword>
<dbReference type="Proteomes" id="UP000231279">
    <property type="component" value="Unassembled WGS sequence"/>
</dbReference>
<name>A0A2G9HLU2_9LAMI</name>
<proteinExistence type="predicted"/>
<organism evidence="2 3">
    <name type="scientific">Handroanthus impetiginosus</name>
    <dbReference type="NCBI Taxonomy" id="429701"/>
    <lineage>
        <taxon>Eukaryota</taxon>
        <taxon>Viridiplantae</taxon>
        <taxon>Streptophyta</taxon>
        <taxon>Embryophyta</taxon>
        <taxon>Tracheophyta</taxon>
        <taxon>Spermatophyta</taxon>
        <taxon>Magnoliopsida</taxon>
        <taxon>eudicotyledons</taxon>
        <taxon>Gunneridae</taxon>
        <taxon>Pentapetalae</taxon>
        <taxon>asterids</taxon>
        <taxon>lamiids</taxon>
        <taxon>Lamiales</taxon>
        <taxon>Bignoniaceae</taxon>
        <taxon>Crescentiina</taxon>
        <taxon>Tabebuia alliance</taxon>
        <taxon>Handroanthus</taxon>
    </lineage>
</organism>
<protein>
    <submittedName>
        <fullName evidence="2">Uncharacterized protein</fullName>
    </submittedName>
</protein>
<evidence type="ECO:0000313" key="3">
    <source>
        <dbReference type="Proteomes" id="UP000231279"/>
    </source>
</evidence>
<dbReference type="EMBL" id="NKXS01001452">
    <property type="protein sequence ID" value="PIN18492.1"/>
    <property type="molecule type" value="Genomic_DNA"/>
</dbReference>
<accession>A0A2G9HLU2</accession>
<evidence type="ECO:0000313" key="2">
    <source>
        <dbReference type="EMBL" id="PIN18492.1"/>
    </source>
</evidence>
<reference evidence="3" key="1">
    <citation type="journal article" date="2018" name="Gigascience">
        <title>Genome assembly of the Pink Ipe (Handroanthus impetiginosus, Bignoniaceae), a highly valued, ecologically keystone Neotropical timber forest tree.</title>
        <authorList>
            <person name="Silva-Junior O.B."/>
            <person name="Grattapaglia D."/>
            <person name="Novaes E."/>
            <person name="Collevatti R.G."/>
        </authorList>
    </citation>
    <scope>NUCLEOTIDE SEQUENCE [LARGE SCALE GENOMIC DNA]</scope>
    <source>
        <strain evidence="3">cv. UFG-1</strain>
    </source>
</reference>
<gene>
    <name evidence="2" type="ORF">CDL12_08835</name>
</gene>
<feature type="compositionally biased region" description="Basic and acidic residues" evidence="1">
    <location>
        <begin position="24"/>
        <end position="36"/>
    </location>
</feature>
<comment type="caution">
    <text evidence="2">The sequence shown here is derived from an EMBL/GenBank/DDBJ whole genome shotgun (WGS) entry which is preliminary data.</text>
</comment>